<evidence type="ECO:0000256" key="4">
    <source>
        <dbReference type="ARBA" id="ARBA00023136"/>
    </source>
</evidence>
<dbReference type="FunCoup" id="A0A6I8PUF8">
    <property type="interactions" value="815"/>
</dbReference>
<dbReference type="Pfam" id="PF05705">
    <property type="entry name" value="DUF829"/>
    <property type="match status" value="1"/>
</dbReference>
<evidence type="ECO:0000256" key="1">
    <source>
        <dbReference type="ARBA" id="ARBA00007387"/>
    </source>
</evidence>
<comment type="similarity">
    <text evidence="1">Belongs to the TMEM53 family.</text>
</comment>
<dbReference type="GO" id="GO:0005640">
    <property type="term" value="C:nuclear outer membrane"/>
    <property type="evidence" value="ECO:0007669"/>
    <property type="project" value="UniProtKB-SubCell"/>
</dbReference>
<dbReference type="SUPFAM" id="SSF53474">
    <property type="entry name" value="alpha/beta-Hydrolases"/>
    <property type="match status" value="1"/>
</dbReference>
<dbReference type="InterPro" id="IPR029058">
    <property type="entry name" value="AB_hydrolase_fold"/>
</dbReference>
<reference evidence="8" key="2">
    <citation type="submission" date="2020-05" db="UniProtKB">
        <authorList>
            <consortium name="Ensembl"/>
        </authorList>
    </citation>
    <scope>IDENTIFICATION</scope>
</reference>
<accession>A0A6I8PUF8</accession>
<evidence type="ECO:0000256" key="5">
    <source>
        <dbReference type="ARBA" id="ARBA00023242"/>
    </source>
</evidence>
<evidence type="ECO:0000256" key="3">
    <source>
        <dbReference type="ARBA" id="ARBA00022989"/>
    </source>
</evidence>
<organism evidence="8">
    <name type="scientific">Xenopus tropicalis</name>
    <name type="common">Western clawed frog</name>
    <name type="synonym">Silurana tropicalis</name>
    <dbReference type="NCBI Taxonomy" id="8364"/>
    <lineage>
        <taxon>Eukaryota</taxon>
        <taxon>Metazoa</taxon>
        <taxon>Chordata</taxon>
        <taxon>Craniata</taxon>
        <taxon>Vertebrata</taxon>
        <taxon>Euteleostomi</taxon>
        <taxon>Amphibia</taxon>
        <taxon>Batrachia</taxon>
        <taxon>Anura</taxon>
        <taxon>Pipoidea</taxon>
        <taxon>Pipidae</taxon>
        <taxon>Xenopodinae</taxon>
        <taxon>Xenopus</taxon>
        <taxon>Silurana</taxon>
    </lineage>
</organism>
<keyword evidence="4 7" id="KW-0472">Membrane</keyword>
<feature type="transmembrane region" description="Helical" evidence="7">
    <location>
        <begin position="187"/>
        <end position="207"/>
    </location>
</feature>
<dbReference type="Bgee" id="ENSXETG00000001053">
    <property type="expression patterns" value="Expressed in testis and 16 other cell types or tissues"/>
</dbReference>
<reference evidence="8" key="1">
    <citation type="journal article" date="2010" name="Science">
        <title>The genome of the Western clawed frog Xenopus tropicalis.</title>
        <authorList>
            <person name="Hellsten U."/>
            <person name="Harland R.M."/>
            <person name="Gilchrist M.J."/>
            <person name="Hendrix D."/>
            <person name="Jurka J."/>
            <person name="Kapitonov V."/>
            <person name="Ovcharenko I."/>
            <person name="Putnam N.H."/>
            <person name="Shu S."/>
            <person name="Taher L."/>
            <person name="Blitz I.L."/>
            <person name="Blumberg B."/>
            <person name="Dichmann D.S."/>
            <person name="Dubchak I."/>
            <person name="Amaya E."/>
            <person name="Detter J.C."/>
            <person name="Fletcher R."/>
            <person name="Gerhard D.S."/>
            <person name="Goodstein D."/>
            <person name="Graves T."/>
            <person name="Grigoriev I.V."/>
            <person name="Grimwood J."/>
            <person name="Kawashima T."/>
            <person name="Lindquist E."/>
            <person name="Lucas S.M."/>
            <person name="Mead P.E."/>
            <person name="Mitros T."/>
            <person name="Ogino H."/>
            <person name="Ohta Y."/>
            <person name="Poliakov A.V."/>
            <person name="Pollet N."/>
            <person name="Robert J."/>
            <person name="Salamov A."/>
            <person name="Sater A.K."/>
            <person name="Schmutz J."/>
            <person name="Terry A."/>
            <person name="Vize P.D."/>
            <person name="Warren W.C."/>
            <person name="Wells D."/>
            <person name="Wills A."/>
            <person name="Wilson R.K."/>
            <person name="Zimmerman L.B."/>
            <person name="Zorn A.M."/>
            <person name="Grainger R."/>
            <person name="Grammer T."/>
            <person name="Khokha M.K."/>
            <person name="Richardson P.M."/>
            <person name="Rokhsar D.S."/>
        </authorList>
    </citation>
    <scope>NUCLEOTIDE SEQUENCE [LARGE SCALE GENOMIC DNA]</scope>
    <source>
        <strain evidence="8">Nigerian</strain>
    </source>
</reference>
<name>A0A6I8PUF8_XENTR</name>
<dbReference type="PANTHER" id="PTHR12265:SF30">
    <property type="entry name" value="TRANSMEMBRANE PROTEIN 53"/>
    <property type="match status" value="1"/>
</dbReference>
<evidence type="ECO:0000256" key="6">
    <source>
        <dbReference type="ARBA" id="ARBA00034303"/>
    </source>
</evidence>
<gene>
    <name evidence="8" type="primary">tmem53</name>
</gene>
<evidence type="ECO:0000256" key="7">
    <source>
        <dbReference type="SAM" id="Phobius"/>
    </source>
</evidence>
<dbReference type="GeneTree" id="ENSGT00390000000715"/>
<evidence type="ECO:0000256" key="2">
    <source>
        <dbReference type="ARBA" id="ARBA00022692"/>
    </source>
</evidence>
<proteinExistence type="inferred from homology"/>
<evidence type="ECO:0000313" key="8">
    <source>
        <dbReference type="Ensembl" id="ENSXETP00000058738"/>
    </source>
</evidence>
<dbReference type="Xenbase" id="XB-GENE-1018172">
    <property type="gene designation" value="tmem53"/>
</dbReference>
<protein>
    <submittedName>
        <fullName evidence="8">Transmembrane protein 53</fullName>
    </submittedName>
</protein>
<dbReference type="Ensembl" id="ENSXETT00000065862">
    <property type="protein sequence ID" value="ENSXETP00000058738"/>
    <property type="gene ID" value="ENSXETG00000001053"/>
</dbReference>
<dbReference type="InterPro" id="IPR008547">
    <property type="entry name" value="DUF829_TMEM53"/>
</dbReference>
<keyword evidence="3 7" id="KW-1133">Transmembrane helix</keyword>
<keyword evidence="5" id="KW-0539">Nucleus</keyword>
<dbReference type="PANTHER" id="PTHR12265">
    <property type="entry name" value="TRANSMEMBRANE PROTEIN 53"/>
    <property type="match status" value="1"/>
</dbReference>
<sequence length="310" mass="35746">MISGEIGSCYFVKSPKNEALRMKGNKADSELDYTIEFPEPTFQDWQWDREQEPVVILLGWGGCKDQYLTKYGAIYHNQGCTVIKYTAAWNAVFVTESLGLSSLREEAKKLLELLFEYEIEKSPILFHVFSNGGFMLYRYIVELLQSHCRLNKLHVVGTIFDSAPGNRNIIGSVRALDTILRTSTNKAVRFLALAAFALMVIILRILLYPVTRYVHENHYDAMKKDPSRWPQLYLYSRADPIISYLDVESIIAARRRRCLPTEALDFGKSEHVSHFRRFPQRYSETCTSFLRDCVRKAAISMLSSEHPISY</sequence>
<dbReference type="AlphaFoldDB" id="A0A6I8PUF8"/>
<comment type="subcellular location">
    <subcellularLocation>
        <location evidence="6">Nucleus outer membrane</location>
        <topology evidence="6">Single-pass membrane protein</topology>
    </subcellularLocation>
</comment>
<dbReference type="InParanoid" id="A0A6I8PUF8"/>
<keyword evidence="2 7" id="KW-0812">Transmembrane</keyword>